<comment type="cofactor">
    <cofactor evidence="8">
        <name>Mg(2+)</name>
        <dbReference type="ChEBI" id="CHEBI:18420"/>
    </cofactor>
</comment>
<evidence type="ECO:0000256" key="3">
    <source>
        <dbReference type="ARBA" id="ARBA00022679"/>
    </source>
</evidence>
<organism evidence="10 11">
    <name type="scientific">Eubacterium album</name>
    <dbReference type="NCBI Taxonomy" id="2978477"/>
    <lineage>
        <taxon>Bacteria</taxon>
        <taxon>Bacillati</taxon>
        <taxon>Bacillota</taxon>
        <taxon>Clostridia</taxon>
        <taxon>Eubacteriales</taxon>
        <taxon>Eubacteriaceae</taxon>
        <taxon>Eubacterium</taxon>
    </lineage>
</organism>
<dbReference type="InterPro" id="IPR001247">
    <property type="entry name" value="ExoRNase_PH_dom1"/>
</dbReference>
<dbReference type="EMBL" id="JAODBU010000002">
    <property type="protein sequence ID" value="MCT7397878.1"/>
    <property type="molecule type" value="Genomic_DNA"/>
</dbReference>
<keyword evidence="6 8" id="KW-0460">Magnesium</keyword>
<evidence type="ECO:0000256" key="6">
    <source>
        <dbReference type="ARBA" id="ARBA00022842"/>
    </source>
</evidence>
<dbReference type="SUPFAM" id="SSF46915">
    <property type="entry name" value="Polynucleotide phosphorylase/guanosine pentaphosphate synthase (PNPase/GPSI), domain 3"/>
    <property type="match status" value="1"/>
</dbReference>
<comment type="similarity">
    <text evidence="1 8">Belongs to the polyribonucleotide nucleotidyltransferase family.</text>
</comment>
<dbReference type="InterPro" id="IPR012162">
    <property type="entry name" value="PNPase"/>
</dbReference>
<protein>
    <recommendedName>
        <fullName evidence="8">Polyribonucleotide nucleotidyltransferase</fullName>
        <ecNumber evidence="8">2.7.7.8</ecNumber>
    </recommendedName>
    <alternativeName>
        <fullName evidence="8">Polynucleotide phosphorylase</fullName>
        <shortName evidence="8">PNPase</shortName>
    </alternativeName>
</protein>
<dbReference type="Pfam" id="PF01138">
    <property type="entry name" value="RNase_PH"/>
    <property type="match status" value="2"/>
</dbReference>
<keyword evidence="7 8" id="KW-0694">RNA-binding</keyword>
<comment type="subcellular location">
    <subcellularLocation>
        <location evidence="8">Cytoplasm</location>
    </subcellularLocation>
</comment>
<dbReference type="RefSeq" id="WP_022088491.1">
    <property type="nucleotide sequence ID" value="NZ_JAODBU010000002.1"/>
</dbReference>
<dbReference type="NCBIfam" id="NF008805">
    <property type="entry name" value="PRK11824.1"/>
    <property type="match status" value="1"/>
</dbReference>
<dbReference type="PANTHER" id="PTHR11252:SF0">
    <property type="entry name" value="POLYRIBONUCLEOTIDE NUCLEOTIDYLTRANSFERASE 1, MITOCHONDRIAL"/>
    <property type="match status" value="1"/>
</dbReference>
<dbReference type="CDD" id="cd11364">
    <property type="entry name" value="RNase_PH_PNPase_2"/>
    <property type="match status" value="1"/>
</dbReference>
<evidence type="ECO:0000256" key="1">
    <source>
        <dbReference type="ARBA" id="ARBA00007404"/>
    </source>
</evidence>
<dbReference type="Pfam" id="PF03726">
    <property type="entry name" value="PNPase"/>
    <property type="match status" value="1"/>
</dbReference>
<dbReference type="InterPro" id="IPR036612">
    <property type="entry name" value="KH_dom_type_1_sf"/>
</dbReference>
<gene>
    <name evidence="8" type="primary">pnp</name>
    <name evidence="10" type="ORF">N5B56_02085</name>
</gene>
<evidence type="ECO:0000256" key="7">
    <source>
        <dbReference type="ARBA" id="ARBA00022884"/>
    </source>
</evidence>
<reference evidence="10" key="1">
    <citation type="submission" date="2022-09" db="EMBL/GenBank/DDBJ databases">
        <title>Eubacterium sp. LFL-14 isolated from human feces.</title>
        <authorList>
            <person name="Liu F."/>
        </authorList>
    </citation>
    <scope>NUCLEOTIDE SEQUENCE</scope>
    <source>
        <strain evidence="10">LFL-14</strain>
    </source>
</reference>
<feature type="domain" description="S1 motif" evidence="9">
    <location>
        <begin position="623"/>
        <end position="691"/>
    </location>
</feature>
<dbReference type="Pfam" id="PF00013">
    <property type="entry name" value="KH_1"/>
    <property type="match status" value="1"/>
</dbReference>
<evidence type="ECO:0000313" key="11">
    <source>
        <dbReference type="Proteomes" id="UP001431199"/>
    </source>
</evidence>
<dbReference type="CDD" id="cd04472">
    <property type="entry name" value="S1_PNPase"/>
    <property type="match status" value="1"/>
</dbReference>
<evidence type="ECO:0000256" key="4">
    <source>
        <dbReference type="ARBA" id="ARBA00022695"/>
    </source>
</evidence>
<keyword evidence="11" id="KW-1185">Reference proteome</keyword>
<comment type="function">
    <text evidence="8">Involved in mRNA degradation. Catalyzes the phosphorolysis of single-stranded polyribonucleotides processively in the 3'- to 5'-direction.</text>
</comment>
<comment type="caution">
    <text evidence="10">The sequence shown here is derived from an EMBL/GenBank/DDBJ whole genome shotgun (WGS) entry which is preliminary data.</text>
</comment>
<comment type="catalytic activity">
    <reaction evidence="8">
        <text>RNA(n+1) + phosphate = RNA(n) + a ribonucleoside 5'-diphosphate</text>
        <dbReference type="Rhea" id="RHEA:22096"/>
        <dbReference type="Rhea" id="RHEA-COMP:14527"/>
        <dbReference type="Rhea" id="RHEA-COMP:17342"/>
        <dbReference type="ChEBI" id="CHEBI:43474"/>
        <dbReference type="ChEBI" id="CHEBI:57930"/>
        <dbReference type="ChEBI" id="CHEBI:140395"/>
        <dbReference type="EC" id="2.7.7.8"/>
    </reaction>
</comment>
<dbReference type="SUPFAM" id="SSF54211">
    <property type="entry name" value="Ribosomal protein S5 domain 2-like"/>
    <property type="match status" value="2"/>
</dbReference>
<evidence type="ECO:0000256" key="2">
    <source>
        <dbReference type="ARBA" id="ARBA00022490"/>
    </source>
</evidence>
<name>A0ABT2LYD3_9FIRM</name>
<dbReference type="PIRSF" id="PIRSF005499">
    <property type="entry name" value="PNPase"/>
    <property type="match status" value="1"/>
</dbReference>
<dbReference type="InterPro" id="IPR036456">
    <property type="entry name" value="PNPase_PH_RNA-bd_sf"/>
</dbReference>
<dbReference type="Pfam" id="PF00575">
    <property type="entry name" value="S1"/>
    <property type="match status" value="1"/>
</dbReference>
<dbReference type="InterPro" id="IPR003029">
    <property type="entry name" value="S1_domain"/>
</dbReference>
<evidence type="ECO:0000259" key="9">
    <source>
        <dbReference type="PROSITE" id="PS50126"/>
    </source>
</evidence>
<dbReference type="InterPro" id="IPR015848">
    <property type="entry name" value="PNPase_PH_RNA-bd_bac/org-type"/>
</dbReference>
<accession>A0ABT2LYD3</accession>
<dbReference type="SMART" id="SM00316">
    <property type="entry name" value="S1"/>
    <property type="match status" value="1"/>
</dbReference>
<dbReference type="Proteomes" id="UP001431199">
    <property type="component" value="Unassembled WGS sequence"/>
</dbReference>
<dbReference type="CDD" id="cd11363">
    <property type="entry name" value="RNase_PH_PNPase_1"/>
    <property type="match status" value="1"/>
</dbReference>
<dbReference type="CDD" id="cd02393">
    <property type="entry name" value="KH-I_PNPase"/>
    <property type="match status" value="1"/>
</dbReference>
<dbReference type="HAMAP" id="MF_01595">
    <property type="entry name" value="PNPase"/>
    <property type="match status" value="1"/>
</dbReference>
<dbReference type="PROSITE" id="PS50084">
    <property type="entry name" value="KH_TYPE_1"/>
    <property type="match status" value="1"/>
</dbReference>
<dbReference type="InterPro" id="IPR004088">
    <property type="entry name" value="KH_dom_type_1"/>
</dbReference>
<dbReference type="SMART" id="SM00322">
    <property type="entry name" value="KH"/>
    <property type="match status" value="1"/>
</dbReference>
<keyword evidence="4 8" id="KW-0548">Nucleotidyltransferase</keyword>
<keyword evidence="3 8" id="KW-0808">Transferase</keyword>
<dbReference type="InterPro" id="IPR027408">
    <property type="entry name" value="PNPase/RNase_PH_dom_sf"/>
</dbReference>
<keyword evidence="2 8" id="KW-0963">Cytoplasm</keyword>
<dbReference type="Gene3D" id="3.30.1370.10">
    <property type="entry name" value="K Homology domain, type 1"/>
    <property type="match status" value="1"/>
</dbReference>
<dbReference type="SUPFAM" id="SSF54791">
    <property type="entry name" value="Eukaryotic type KH-domain (KH-domain type I)"/>
    <property type="match status" value="1"/>
</dbReference>
<feature type="binding site" evidence="8">
    <location>
        <position position="486"/>
    </location>
    <ligand>
        <name>Mg(2+)</name>
        <dbReference type="ChEBI" id="CHEBI:18420"/>
    </ligand>
</feature>
<dbReference type="InterPro" id="IPR004087">
    <property type="entry name" value="KH_dom"/>
</dbReference>
<dbReference type="SUPFAM" id="SSF50249">
    <property type="entry name" value="Nucleic acid-binding proteins"/>
    <property type="match status" value="1"/>
</dbReference>
<dbReference type="Gene3D" id="2.40.50.140">
    <property type="entry name" value="Nucleic acid-binding proteins"/>
    <property type="match status" value="1"/>
</dbReference>
<dbReference type="PANTHER" id="PTHR11252">
    <property type="entry name" value="POLYRIBONUCLEOTIDE NUCLEOTIDYLTRANSFERASE"/>
    <property type="match status" value="1"/>
</dbReference>
<dbReference type="InterPro" id="IPR015847">
    <property type="entry name" value="ExoRNase_PH_dom2"/>
</dbReference>
<dbReference type="InterPro" id="IPR036345">
    <property type="entry name" value="ExoRNase_PH_dom2_sf"/>
</dbReference>
<dbReference type="InterPro" id="IPR012340">
    <property type="entry name" value="NA-bd_OB-fold"/>
</dbReference>
<proteinExistence type="inferred from homology"/>
<dbReference type="Pfam" id="PF03725">
    <property type="entry name" value="RNase_PH_C"/>
    <property type="match status" value="1"/>
</dbReference>
<dbReference type="EC" id="2.7.7.8" evidence="8"/>
<dbReference type="NCBIfam" id="TIGR03591">
    <property type="entry name" value="polynuc_phos"/>
    <property type="match status" value="1"/>
</dbReference>
<dbReference type="Gene3D" id="3.30.230.70">
    <property type="entry name" value="GHMP Kinase, N-terminal domain"/>
    <property type="match status" value="2"/>
</dbReference>
<feature type="binding site" evidence="8">
    <location>
        <position position="492"/>
    </location>
    <ligand>
        <name>Mg(2+)</name>
        <dbReference type="ChEBI" id="CHEBI:18420"/>
    </ligand>
</feature>
<sequence length="694" mass="76380">MYKSFSIEIGGKTLTVDVGRVAAQANGAALMHYGDTTVLSTATASEKPREGIDFFPLSVEFEEKMYAVGKIPGGFNKREGKASENSVLTSRVIDRPMRPLFPKDYRNDVTLNNLVLSVDPQCRPEIVAMLGSAIATCISDIPFDGPCAMTQVGLVDGEFIINPSQSQWKEGDLQLTVASTSKKVIMIEAGANIIPEAKMIEAIYMAHDVNQKIIEFINKIVAEVGKPKHEYESFTIPEELFAAIKEIVPPAEMEEAVFTDVKQVREENISKIRERLEEAFAENEEWLAVLGEALYQYQKKTVRKMILKDHKRPDGRALDQIRPLAAEVDIIPRVHGSAMFTRGQTQICNICTLAPLSESQKIDGLDENETVKRYMHHYNFPSYSVGETKPSRGPGRREIGHGALAEKALVPVLPSEEEFPYAIRTVSETFESNGSTSMASTCSSCMSLMAAGVPIKAMVAGISCGLVTGDTDDDYVLLTDIQGLEDFFGDMDFKVTGTTEGITAIQMDIKIHGLTREIVEGAIQRTREARLFIMDNCMKPAIAEPRKEVGAYAPKIVQIHIDPAKIGDVVGQKGKTINAIIEETGVKIDITDDGAVSVCGVDKEQIDKAIEYIQIITTDFEEGMILEGTVVSIKEFGAFIEFAPGKEGMVHISKISKERVEHVEDYLTLGDHVKCKCLGKDKMGRISFSIKDAQ</sequence>
<dbReference type="InterPro" id="IPR020568">
    <property type="entry name" value="Ribosomal_Su5_D2-typ_SF"/>
</dbReference>
<evidence type="ECO:0000256" key="8">
    <source>
        <dbReference type="HAMAP-Rule" id="MF_01595"/>
    </source>
</evidence>
<dbReference type="PROSITE" id="PS50126">
    <property type="entry name" value="S1"/>
    <property type="match status" value="1"/>
</dbReference>
<dbReference type="GO" id="GO:0004654">
    <property type="term" value="F:polyribonucleotide nucleotidyltransferase activity"/>
    <property type="evidence" value="ECO:0007669"/>
    <property type="project" value="UniProtKB-EC"/>
</dbReference>
<evidence type="ECO:0000256" key="5">
    <source>
        <dbReference type="ARBA" id="ARBA00022723"/>
    </source>
</evidence>
<dbReference type="SUPFAM" id="SSF55666">
    <property type="entry name" value="Ribonuclease PH domain 2-like"/>
    <property type="match status" value="2"/>
</dbReference>
<evidence type="ECO:0000313" key="10">
    <source>
        <dbReference type="EMBL" id="MCT7397878.1"/>
    </source>
</evidence>
<keyword evidence="5 8" id="KW-0479">Metal-binding</keyword>